<name>A0ABP7X329_9ACTN</name>
<dbReference type="SUPFAM" id="SSF46955">
    <property type="entry name" value="Putative DNA-binding domain"/>
    <property type="match status" value="1"/>
</dbReference>
<keyword evidence="1" id="KW-0238">DNA-binding</keyword>
<evidence type="ECO:0000313" key="4">
    <source>
        <dbReference type="Proteomes" id="UP001500683"/>
    </source>
</evidence>
<keyword evidence="4" id="KW-1185">Reference proteome</keyword>
<evidence type="ECO:0000256" key="1">
    <source>
        <dbReference type="ARBA" id="ARBA00023125"/>
    </source>
</evidence>
<evidence type="ECO:0000313" key="3">
    <source>
        <dbReference type="EMBL" id="GAA4102686.1"/>
    </source>
</evidence>
<feature type="domain" description="HTH merR-type" evidence="2">
    <location>
        <begin position="9"/>
        <end position="78"/>
    </location>
</feature>
<sequence>MRDMDGDRLYTIGEVSRRTGLPVKTIRFYSDSGVLAPSGRTHAGYRLYDLAAVVRLDLVRTLRELGVDLATIRRVLAREISVSAVAAAHADALEAQIRTLRLRRAVLRAVAGRGSSQEELELMHKLVRLSDEERRRIIADFLDEVFEGLDVIPEFAAKMRAGIPQLPDDPSPAQVEAWVELAELVQDPDFRARIRQMMEHQAATRGQIRVPDKAAELADLTLERVAAAQAAAIAPESPEANAVVDELAAAYATAYGETDGPEFRRTLLERMRVGNEPRAERYWQLIAVINGMPEIPTLTPLFEWFITALEARV</sequence>
<dbReference type="SMART" id="SM00422">
    <property type="entry name" value="HTH_MERR"/>
    <property type="match status" value="1"/>
</dbReference>
<dbReference type="InterPro" id="IPR009061">
    <property type="entry name" value="DNA-bd_dom_put_sf"/>
</dbReference>
<dbReference type="EMBL" id="BAAAZG010000069">
    <property type="protein sequence ID" value="GAA4102686.1"/>
    <property type="molecule type" value="Genomic_DNA"/>
</dbReference>
<dbReference type="CDD" id="cd00592">
    <property type="entry name" value="HTH_MerR-like"/>
    <property type="match status" value="1"/>
</dbReference>
<dbReference type="PRINTS" id="PR00040">
    <property type="entry name" value="HTHMERR"/>
</dbReference>
<evidence type="ECO:0000259" key="2">
    <source>
        <dbReference type="PROSITE" id="PS50937"/>
    </source>
</evidence>
<dbReference type="PROSITE" id="PS50937">
    <property type="entry name" value="HTH_MERR_2"/>
    <property type="match status" value="1"/>
</dbReference>
<organism evidence="3 4">
    <name type="scientific">Actinomadura miaoliensis</name>
    <dbReference type="NCBI Taxonomy" id="430685"/>
    <lineage>
        <taxon>Bacteria</taxon>
        <taxon>Bacillati</taxon>
        <taxon>Actinomycetota</taxon>
        <taxon>Actinomycetes</taxon>
        <taxon>Streptosporangiales</taxon>
        <taxon>Thermomonosporaceae</taxon>
        <taxon>Actinomadura</taxon>
    </lineage>
</organism>
<dbReference type="Proteomes" id="UP001500683">
    <property type="component" value="Unassembled WGS sequence"/>
</dbReference>
<proteinExistence type="predicted"/>
<reference evidence="4" key="1">
    <citation type="journal article" date="2019" name="Int. J. Syst. Evol. Microbiol.">
        <title>The Global Catalogue of Microorganisms (GCM) 10K type strain sequencing project: providing services to taxonomists for standard genome sequencing and annotation.</title>
        <authorList>
            <consortium name="The Broad Institute Genomics Platform"/>
            <consortium name="The Broad Institute Genome Sequencing Center for Infectious Disease"/>
            <person name="Wu L."/>
            <person name="Ma J."/>
        </authorList>
    </citation>
    <scope>NUCLEOTIDE SEQUENCE [LARGE SCALE GENOMIC DNA]</scope>
    <source>
        <strain evidence="4">JCM 16702</strain>
    </source>
</reference>
<protein>
    <submittedName>
        <fullName evidence="3">MerR family transcriptional regulator</fullName>
    </submittedName>
</protein>
<dbReference type="PANTHER" id="PTHR30204:SF93">
    <property type="entry name" value="HTH MERR-TYPE DOMAIN-CONTAINING PROTEIN"/>
    <property type="match status" value="1"/>
</dbReference>
<accession>A0ABP7X329</accession>
<dbReference type="InterPro" id="IPR047057">
    <property type="entry name" value="MerR_fam"/>
</dbReference>
<dbReference type="PANTHER" id="PTHR30204">
    <property type="entry name" value="REDOX-CYCLING DRUG-SENSING TRANSCRIPTIONAL ACTIVATOR SOXR"/>
    <property type="match status" value="1"/>
</dbReference>
<comment type="caution">
    <text evidence="3">The sequence shown here is derived from an EMBL/GenBank/DDBJ whole genome shotgun (WGS) entry which is preliminary data.</text>
</comment>
<dbReference type="InterPro" id="IPR000551">
    <property type="entry name" value="MerR-type_HTH_dom"/>
</dbReference>
<dbReference type="Gene3D" id="1.10.1660.10">
    <property type="match status" value="1"/>
</dbReference>
<dbReference type="Pfam" id="PF13411">
    <property type="entry name" value="MerR_1"/>
    <property type="match status" value="1"/>
</dbReference>
<gene>
    <name evidence="3" type="ORF">GCM10022214_80780</name>
</gene>